<dbReference type="EMBL" id="LCIB01000022">
    <property type="protein sequence ID" value="KKT46521.1"/>
    <property type="molecule type" value="Genomic_DNA"/>
</dbReference>
<name>A0A0G1HGT4_9BACT</name>
<comment type="caution">
    <text evidence="1">The sequence shown here is derived from an EMBL/GenBank/DDBJ whole genome shotgun (WGS) entry which is preliminary data.</text>
</comment>
<dbReference type="AlphaFoldDB" id="A0A0G1HGT4"/>
<gene>
    <name evidence="1" type="ORF">UW37_C0022G0003</name>
</gene>
<accession>A0A0G1HGT4</accession>
<dbReference type="Proteomes" id="UP000034063">
    <property type="component" value="Unassembled WGS sequence"/>
</dbReference>
<reference evidence="1 2" key="1">
    <citation type="journal article" date="2015" name="Nature">
        <title>rRNA introns, odd ribosomes, and small enigmatic genomes across a large radiation of phyla.</title>
        <authorList>
            <person name="Brown C.T."/>
            <person name="Hug L.A."/>
            <person name="Thomas B.C."/>
            <person name="Sharon I."/>
            <person name="Castelle C.J."/>
            <person name="Singh A."/>
            <person name="Wilkins M.J."/>
            <person name="Williams K.H."/>
            <person name="Banfield J.F."/>
        </authorList>
    </citation>
    <scope>NUCLEOTIDE SEQUENCE [LARGE SCALE GENOMIC DNA]</scope>
</reference>
<sequence length="40" mass="4923">MTNKRYDLKPRIFSFILNIVDFIKKIPDNRINRIFIDQLI</sequence>
<protein>
    <submittedName>
        <fullName evidence="1">Uncharacterized protein</fullName>
    </submittedName>
</protein>
<evidence type="ECO:0000313" key="2">
    <source>
        <dbReference type="Proteomes" id="UP000034063"/>
    </source>
</evidence>
<evidence type="ECO:0000313" key="1">
    <source>
        <dbReference type="EMBL" id="KKT46521.1"/>
    </source>
</evidence>
<organism evidence="1 2">
    <name type="scientific">Candidatus Gottesmanbacteria bacterium GW2011_GWA2_44_17</name>
    <dbReference type="NCBI Taxonomy" id="1618444"/>
    <lineage>
        <taxon>Bacteria</taxon>
        <taxon>Candidatus Gottesmaniibacteriota</taxon>
    </lineage>
</organism>
<proteinExistence type="predicted"/>